<dbReference type="SUPFAM" id="SSF54197">
    <property type="entry name" value="HIT-like"/>
    <property type="match status" value="1"/>
</dbReference>
<gene>
    <name evidence="1" type="ORF">AVDCRST_MAG41-2974</name>
</gene>
<sequence>MPDLSEWTTFPFVSPVEVRELEPAVAEEPPRNGEGGVDCWACEKPDADFLWTDERWRLTLYTPSPFRGVVLLQPRVHAESVAELPATEAAEFGPLAGRVQRAVESLGGIGRVHLNVWGDGGAHLHLWFYPRPYGRLQLRGTFLPLWGLVLPDLPDDEVRAAGEAVARALG</sequence>
<dbReference type="Gene3D" id="3.30.428.10">
    <property type="entry name" value="HIT-like"/>
    <property type="match status" value="1"/>
</dbReference>
<evidence type="ECO:0000313" key="1">
    <source>
        <dbReference type="EMBL" id="CAA9271469.1"/>
    </source>
</evidence>
<dbReference type="AlphaFoldDB" id="A0A6J4J5S3"/>
<reference evidence="1" key="1">
    <citation type="submission" date="2020-02" db="EMBL/GenBank/DDBJ databases">
        <authorList>
            <person name="Meier V. D."/>
        </authorList>
    </citation>
    <scope>NUCLEOTIDE SEQUENCE</scope>
    <source>
        <strain evidence="1">AVDCRST_MAG41</strain>
    </source>
</reference>
<organism evidence="1">
    <name type="scientific">uncultured Mycobacteriales bacterium</name>
    <dbReference type="NCBI Taxonomy" id="581187"/>
    <lineage>
        <taxon>Bacteria</taxon>
        <taxon>Bacillati</taxon>
        <taxon>Actinomycetota</taxon>
        <taxon>Actinomycetes</taxon>
        <taxon>Mycobacteriales</taxon>
        <taxon>environmental samples</taxon>
    </lineage>
</organism>
<dbReference type="InterPro" id="IPR036265">
    <property type="entry name" value="HIT-like_sf"/>
</dbReference>
<dbReference type="EMBL" id="CADCTP010000269">
    <property type="protein sequence ID" value="CAA9271469.1"/>
    <property type="molecule type" value="Genomic_DNA"/>
</dbReference>
<evidence type="ECO:0008006" key="2">
    <source>
        <dbReference type="Google" id="ProtNLM"/>
    </source>
</evidence>
<accession>A0A6J4J5S3</accession>
<protein>
    <recommendedName>
        <fullName evidence="2">HIT domain-containing protein</fullName>
    </recommendedName>
</protein>
<proteinExistence type="predicted"/>
<name>A0A6J4J5S3_9ACTN</name>